<dbReference type="InterPro" id="IPR009097">
    <property type="entry name" value="Cyclic_Pdiesterase"/>
</dbReference>
<proteinExistence type="inferred from homology"/>
<evidence type="ECO:0000313" key="4">
    <source>
        <dbReference type="Proteomes" id="UP000266177"/>
    </source>
</evidence>
<dbReference type="NCBIfam" id="TIGR02258">
    <property type="entry name" value="2_5_ligase"/>
    <property type="match status" value="1"/>
</dbReference>
<dbReference type="InterPro" id="IPR004175">
    <property type="entry name" value="RNA_CPDase"/>
</dbReference>
<keyword evidence="1 2" id="KW-0378">Hydrolase</keyword>
<comment type="catalytic activity">
    <reaction evidence="2">
        <text>a 3'-end 2',3'-cyclophospho-ribonucleotide-RNA + H2O = a 3'-end 2'-phospho-ribonucleotide-RNA + H(+)</text>
        <dbReference type="Rhea" id="RHEA:11828"/>
        <dbReference type="Rhea" id="RHEA-COMP:10464"/>
        <dbReference type="Rhea" id="RHEA-COMP:17353"/>
        <dbReference type="ChEBI" id="CHEBI:15377"/>
        <dbReference type="ChEBI" id="CHEBI:15378"/>
        <dbReference type="ChEBI" id="CHEBI:83064"/>
        <dbReference type="ChEBI" id="CHEBI:173113"/>
        <dbReference type="EC" id="3.1.4.58"/>
    </reaction>
</comment>
<sequence>MMADTENKMRLFIGVPLGESASAALDNWAKQARRQWTFSRWVHPVDYHITLQFLGDTPESKLAPLLEGLNRTAAHSGPFRLTLSEWGTFGLPASPRVLWAAVAGDIDRLHELHHQVLKTTAPLGFLPEARPYRPHITLARKYKGAAAWDPGMLEADTSGAAAEWTADRFCLFRTHMQAAPMYERLGEFRLSGTSGS</sequence>
<feature type="short sequence motif" description="HXTX 2" evidence="2">
    <location>
        <begin position="135"/>
        <end position="138"/>
    </location>
</feature>
<dbReference type="EMBL" id="QYZD01000017">
    <property type="protein sequence ID" value="RJG22267.1"/>
    <property type="molecule type" value="Genomic_DNA"/>
</dbReference>
<feature type="active site" description="Proton donor" evidence="2">
    <location>
        <position position="48"/>
    </location>
</feature>
<dbReference type="RefSeq" id="WP_119794881.1">
    <property type="nucleotide sequence ID" value="NZ_QYZD01000017.1"/>
</dbReference>
<evidence type="ECO:0000313" key="3">
    <source>
        <dbReference type="EMBL" id="RJG22267.1"/>
    </source>
</evidence>
<evidence type="ECO:0000256" key="1">
    <source>
        <dbReference type="ARBA" id="ARBA00022801"/>
    </source>
</evidence>
<dbReference type="Proteomes" id="UP000266177">
    <property type="component" value="Unassembled WGS sequence"/>
</dbReference>
<dbReference type="GO" id="GO:0004113">
    <property type="term" value="F:2',3'-cyclic-nucleotide 3'-phosphodiesterase activity"/>
    <property type="evidence" value="ECO:0007669"/>
    <property type="project" value="InterPro"/>
</dbReference>
<feature type="active site" description="Proton acceptor" evidence="2">
    <location>
        <position position="135"/>
    </location>
</feature>
<dbReference type="PANTHER" id="PTHR35561:SF1">
    <property type="entry name" value="RNA 2',3'-CYCLIC PHOSPHODIESTERASE"/>
    <property type="match status" value="1"/>
</dbReference>
<dbReference type="Pfam" id="PF13563">
    <property type="entry name" value="2_5_RNA_ligase2"/>
    <property type="match status" value="1"/>
</dbReference>
<dbReference type="Gene3D" id="3.90.1140.10">
    <property type="entry name" value="Cyclic phosphodiesterase"/>
    <property type="match status" value="1"/>
</dbReference>
<comment type="function">
    <text evidence="2">Hydrolyzes RNA 2',3'-cyclic phosphodiester to an RNA 2'-phosphomonoester.</text>
</comment>
<evidence type="ECO:0000256" key="2">
    <source>
        <dbReference type="HAMAP-Rule" id="MF_01940"/>
    </source>
</evidence>
<organism evidence="3 4">
    <name type="scientific">Paenibacillus thiaminolyticus</name>
    <name type="common">Bacillus thiaminolyticus</name>
    <dbReference type="NCBI Taxonomy" id="49283"/>
    <lineage>
        <taxon>Bacteria</taxon>
        <taxon>Bacillati</taxon>
        <taxon>Bacillota</taxon>
        <taxon>Bacilli</taxon>
        <taxon>Bacillales</taxon>
        <taxon>Paenibacillaceae</taxon>
        <taxon>Paenibacillus</taxon>
    </lineage>
</organism>
<feature type="short sequence motif" description="HXTX 1" evidence="2">
    <location>
        <begin position="48"/>
        <end position="51"/>
    </location>
</feature>
<dbReference type="HAMAP" id="MF_01940">
    <property type="entry name" value="RNA_CPDase"/>
    <property type="match status" value="1"/>
</dbReference>
<name>A0A3A3GIU0_PANTH</name>
<reference evidence="3 4" key="1">
    <citation type="submission" date="2018-09" db="EMBL/GenBank/DDBJ databases">
        <title>Paenibacillus SK2017-BO5.</title>
        <authorList>
            <person name="Piskunova J.V."/>
            <person name="Dubiley S.A."/>
            <person name="Severinov K.V."/>
        </authorList>
    </citation>
    <scope>NUCLEOTIDE SEQUENCE [LARGE SCALE GENOMIC DNA]</scope>
    <source>
        <strain evidence="3 4">BO5</strain>
    </source>
</reference>
<dbReference type="AlphaFoldDB" id="A0A3A3GIU0"/>
<dbReference type="PANTHER" id="PTHR35561">
    <property type="entry name" value="RNA 2',3'-CYCLIC PHOSPHODIESTERASE"/>
    <property type="match status" value="1"/>
</dbReference>
<dbReference type="GO" id="GO:0008664">
    <property type="term" value="F:RNA 2',3'-cyclic 3'-phosphodiesterase activity"/>
    <property type="evidence" value="ECO:0007669"/>
    <property type="project" value="UniProtKB-EC"/>
</dbReference>
<accession>A0A3A3GIU0</accession>
<dbReference type="SUPFAM" id="SSF55144">
    <property type="entry name" value="LigT-like"/>
    <property type="match status" value="1"/>
</dbReference>
<dbReference type="OrthoDB" id="9789350at2"/>
<gene>
    <name evidence="3" type="primary">thpR</name>
    <name evidence="3" type="ORF">DQX05_17895</name>
</gene>
<comment type="caution">
    <text evidence="3">The sequence shown here is derived from an EMBL/GenBank/DDBJ whole genome shotgun (WGS) entry which is preliminary data.</text>
</comment>
<comment type="similarity">
    <text evidence="2">Belongs to the 2H phosphoesterase superfamily. ThpR family.</text>
</comment>
<protein>
    <recommendedName>
        <fullName evidence="2">RNA 2',3'-cyclic phosphodiesterase</fullName>
        <shortName evidence="2">RNA 2',3'-CPDase</shortName>
        <ecNumber evidence="2">3.1.4.58</ecNumber>
    </recommendedName>
</protein>
<dbReference type="EC" id="3.1.4.58" evidence="2"/>